<keyword evidence="2" id="KW-0496">Mitochondrion</keyword>
<dbReference type="AlphaFoldDB" id="A0A101LYP5"/>
<keyword evidence="1" id="KW-0472">Membrane</keyword>
<gene>
    <name evidence="2" type="ORF">ABT39_MTgene4815</name>
</gene>
<comment type="caution">
    <text evidence="2">The sequence shown here is derived from an EMBL/GenBank/DDBJ whole genome shotgun (WGS) entry which is preliminary data.</text>
</comment>
<dbReference type="EMBL" id="LKAM01000006">
    <property type="protein sequence ID" value="KUM47821.1"/>
    <property type="molecule type" value="Genomic_DNA"/>
</dbReference>
<proteinExistence type="predicted"/>
<evidence type="ECO:0000313" key="2">
    <source>
        <dbReference type="EMBL" id="KUM47821.1"/>
    </source>
</evidence>
<feature type="transmembrane region" description="Helical" evidence="1">
    <location>
        <begin position="20"/>
        <end position="40"/>
    </location>
</feature>
<name>A0A101LYP5_PICGL</name>
<evidence type="ECO:0000256" key="1">
    <source>
        <dbReference type="SAM" id="Phobius"/>
    </source>
</evidence>
<geneLocation type="mitochondrion" evidence="2"/>
<keyword evidence="1" id="KW-0812">Transmembrane</keyword>
<accession>A0A101LYP5</accession>
<sequence length="56" mass="6271">MSIISLIICDFGVDISLLKTYNLISNLALTTYFSLLTLMVKKQLSSSEWETNLGNN</sequence>
<reference evidence="2" key="1">
    <citation type="journal article" date="2015" name="Genome Biol. Evol.">
        <title>Organellar Genomes of White Spruce (Picea glauca): Assembly and Annotation.</title>
        <authorList>
            <person name="Jackman S.D."/>
            <person name="Warren R.L."/>
            <person name="Gibb E.A."/>
            <person name="Vandervalk B.P."/>
            <person name="Mohamadi H."/>
            <person name="Chu J."/>
            <person name="Raymond A."/>
            <person name="Pleasance S."/>
            <person name="Coope R."/>
            <person name="Wildung M.R."/>
            <person name="Ritland C.E."/>
            <person name="Bousquet J."/>
            <person name="Jones S.J."/>
            <person name="Bohlmann J."/>
            <person name="Birol I."/>
        </authorList>
    </citation>
    <scope>NUCLEOTIDE SEQUENCE [LARGE SCALE GENOMIC DNA]</scope>
    <source>
        <tissue evidence="2">Flushing bud</tissue>
    </source>
</reference>
<keyword evidence="1" id="KW-1133">Transmembrane helix</keyword>
<protein>
    <submittedName>
        <fullName evidence="2">Uncharacterized protein</fullName>
    </submittedName>
</protein>
<organism evidence="2">
    <name type="scientific">Picea glauca</name>
    <name type="common">White spruce</name>
    <name type="synonym">Pinus glauca</name>
    <dbReference type="NCBI Taxonomy" id="3330"/>
    <lineage>
        <taxon>Eukaryota</taxon>
        <taxon>Viridiplantae</taxon>
        <taxon>Streptophyta</taxon>
        <taxon>Embryophyta</taxon>
        <taxon>Tracheophyta</taxon>
        <taxon>Spermatophyta</taxon>
        <taxon>Pinopsida</taxon>
        <taxon>Pinidae</taxon>
        <taxon>Conifers I</taxon>
        <taxon>Pinales</taxon>
        <taxon>Pinaceae</taxon>
        <taxon>Picea</taxon>
    </lineage>
</organism>